<dbReference type="InterPro" id="IPR051726">
    <property type="entry name" value="Chitin_Synth_Reg"/>
</dbReference>
<dbReference type="eggNOG" id="KOG1550">
    <property type="taxonomic scope" value="Eukaryota"/>
</dbReference>
<name>G8BTF7_TETPH</name>
<proteinExistence type="predicted"/>
<evidence type="ECO:0000313" key="4">
    <source>
        <dbReference type="Proteomes" id="UP000005666"/>
    </source>
</evidence>
<dbReference type="SMART" id="SM00671">
    <property type="entry name" value="SEL1"/>
    <property type="match status" value="4"/>
</dbReference>
<gene>
    <name evidence="3" type="primary">TPHA0E00910</name>
    <name evidence="3" type="ordered locus">TPHA_0E00910</name>
</gene>
<dbReference type="RefSeq" id="XP_003685619.1">
    <property type="nucleotide sequence ID" value="XM_003685571.1"/>
</dbReference>
<dbReference type="InterPro" id="IPR011990">
    <property type="entry name" value="TPR-like_helical_dom_sf"/>
</dbReference>
<reference evidence="3 4" key="1">
    <citation type="journal article" date="2011" name="Proc. Natl. Acad. Sci. U.S.A.">
        <title>Evolutionary erosion of yeast sex chromosomes by mating-type switching accidents.</title>
        <authorList>
            <person name="Gordon J.L."/>
            <person name="Armisen D."/>
            <person name="Proux-Wera E."/>
            <person name="Oheigeartaigh S.S."/>
            <person name="Byrne K.P."/>
            <person name="Wolfe K.H."/>
        </authorList>
    </citation>
    <scope>NUCLEOTIDE SEQUENCE [LARGE SCALE GENOMIC DNA]</scope>
    <source>
        <strain evidence="4">ATCC 24235 / CBS 4417 / NBRC 1672 / NRRL Y-8282 / UCD 70-5</strain>
    </source>
</reference>
<protein>
    <recommendedName>
        <fullName evidence="5">Activator of C kinase protein 1</fullName>
    </recommendedName>
</protein>
<dbReference type="STRING" id="1071381.G8BTF7"/>
<dbReference type="InterPro" id="IPR006597">
    <property type="entry name" value="Sel1-like"/>
</dbReference>
<accession>G8BTF7</accession>
<evidence type="ECO:0000256" key="1">
    <source>
        <dbReference type="ARBA" id="ARBA00022737"/>
    </source>
</evidence>
<dbReference type="Gene3D" id="1.25.40.10">
    <property type="entry name" value="Tetratricopeptide repeat domain"/>
    <property type="match status" value="1"/>
</dbReference>
<dbReference type="SUPFAM" id="SSF81901">
    <property type="entry name" value="HCP-like"/>
    <property type="match status" value="2"/>
</dbReference>
<dbReference type="Proteomes" id="UP000005666">
    <property type="component" value="Chromosome 5"/>
</dbReference>
<dbReference type="Pfam" id="PF08238">
    <property type="entry name" value="Sel1"/>
    <property type="match status" value="4"/>
</dbReference>
<dbReference type="OrthoDB" id="272077at2759"/>
<evidence type="ECO:0008006" key="5">
    <source>
        <dbReference type="Google" id="ProtNLM"/>
    </source>
</evidence>
<feature type="region of interest" description="Disordered" evidence="2">
    <location>
        <begin position="91"/>
        <end position="110"/>
    </location>
</feature>
<keyword evidence="4" id="KW-1185">Reference proteome</keyword>
<sequence length="364" mass="40490">MEIDCLYKPLFTTISRTQSLSTDVRGRNDQDNKTSGSEVNSVHSCSVEFFDVNTFFDECIQKDTGINIGNRDFTDNTGIPAIALTSNCDSATNSNSSGKETSILSSAPSESTESDISLNITFTLKSPLNEMPSVESIQSLIKFAKNSMDPKTLFQCIQKMLVVVCWINMNPSNYNKNSLNKSLIRTLKRNLKFLIARKYKDAGYILADAYSSGLFGSVDNKKAFILFRNASQLGHIEATFRTAYCYERGLGVEASSWKALKYLEYAAKQKHQIAMFKLGMAYYYEKLGAPKNDVTKLSGVTWLTRAVDCSDNVICDAPYELGKIYATGYKDLILKDTLYSELLFRKAEMLGYSSSKGSAADFIG</sequence>
<evidence type="ECO:0000256" key="2">
    <source>
        <dbReference type="SAM" id="MobiDB-lite"/>
    </source>
</evidence>
<dbReference type="PANTHER" id="PTHR46430:SF1">
    <property type="entry name" value="CHITIN SYNTHASE REGULATOR SKT5-RELATED"/>
    <property type="match status" value="1"/>
</dbReference>
<dbReference type="AlphaFoldDB" id="G8BTF7"/>
<dbReference type="GeneID" id="11531197"/>
<dbReference type="PANTHER" id="PTHR46430">
    <property type="entry name" value="PROTEIN SKT5-RELATED"/>
    <property type="match status" value="1"/>
</dbReference>
<evidence type="ECO:0000313" key="3">
    <source>
        <dbReference type="EMBL" id="CCE63185.1"/>
    </source>
</evidence>
<organism evidence="3 4">
    <name type="scientific">Tetrapisispora phaffii (strain ATCC 24235 / CBS 4417 / NBRC 1672 / NRRL Y-8282 / UCD 70-5)</name>
    <name type="common">Yeast</name>
    <name type="synonym">Fabospora phaffii</name>
    <dbReference type="NCBI Taxonomy" id="1071381"/>
    <lineage>
        <taxon>Eukaryota</taxon>
        <taxon>Fungi</taxon>
        <taxon>Dikarya</taxon>
        <taxon>Ascomycota</taxon>
        <taxon>Saccharomycotina</taxon>
        <taxon>Saccharomycetes</taxon>
        <taxon>Saccharomycetales</taxon>
        <taxon>Saccharomycetaceae</taxon>
        <taxon>Tetrapisispora</taxon>
    </lineage>
</organism>
<dbReference type="EMBL" id="HE612860">
    <property type="protein sequence ID" value="CCE63185.1"/>
    <property type="molecule type" value="Genomic_DNA"/>
</dbReference>
<keyword evidence="1" id="KW-0677">Repeat</keyword>
<dbReference type="HOGENOM" id="CLU_761124_0_0_1"/>
<dbReference type="KEGG" id="tpf:TPHA_0E00910"/>